<dbReference type="Gene3D" id="3.30.70.600">
    <property type="entry name" value="Ribosomal protein S10 domain"/>
    <property type="match status" value="1"/>
</dbReference>
<dbReference type="GO" id="GO:1990904">
    <property type="term" value="C:ribonucleoprotein complex"/>
    <property type="evidence" value="ECO:0007669"/>
    <property type="project" value="UniProtKB-KW"/>
</dbReference>
<evidence type="ECO:0000256" key="3">
    <source>
        <dbReference type="ARBA" id="ARBA00023274"/>
    </source>
</evidence>
<proteinExistence type="inferred from homology"/>
<reference evidence="5" key="1">
    <citation type="submission" date="2023-02" db="EMBL/GenBank/DDBJ databases">
        <title>Genome of toxic invasive species Heracleum sosnowskyi carries increased number of genes despite the absence of recent whole-genome duplications.</title>
        <authorList>
            <person name="Schelkunov M."/>
            <person name="Shtratnikova V."/>
            <person name="Makarenko M."/>
            <person name="Klepikova A."/>
            <person name="Omelchenko D."/>
            <person name="Novikova G."/>
            <person name="Obukhova E."/>
            <person name="Bogdanov V."/>
            <person name="Penin A."/>
            <person name="Logacheva M."/>
        </authorList>
    </citation>
    <scope>NUCLEOTIDE SEQUENCE</scope>
    <source>
        <strain evidence="5">Hsosn_3</strain>
        <tissue evidence="5">Leaf</tissue>
    </source>
</reference>
<comment type="similarity">
    <text evidence="1">Belongs to the universal ribosomal protein uS10 family.</text>
</comment>
<name>A0AAD8HTS5_9APIA</name>
<protein>
    <recommendedName>
        <fullName evidence="4">Small ribosomal subunit protein uS10 domain-containing protein</fullName>
    </recommendedName>
</protein>
<evidence type="ECO:0000313" key="5">
    <source>
        <dbReference type="EMBL" id="KAK1371935.1"/>
    </source>
</evidence>
<dbReference type="GO" id="GO:0006412">
    <property type="term" value="P:translation"/>
    <property type="evidence" value="ECO:0007669"/>
    <property type="project" value="InterPro"/>
</dbReference>
<sequence>MRFENLSLSSEPTEKQQFQNIRFSISSTSLKLLDKGVATIIRNAKGMNLGVWGPYILPTEVLNMEYRLAPSPKGINLVRNVEVVYHWRVVDVLGSSEMVEQIKAGVIGNHHVSIDVEVVDLAVLM</sequence>
<reference evidence="5" key="2">
    <citation type="submission" date="2023-05" db="EMBL/GenBank/DDBJ databases">
        <authorList>
            <person name="Schelkunov M.I."/>
        </authorList>
    </citation>
    <scope>NUCLEOTIDE SEQUENCE</scope>
    <source>
        <strain evidence="5">Hsosn_3</strain>
        <tissue evidence="5">Leaf</tissue>
    </source>
</reference>
<comment type="caution">
    <text evidence="5">The sequence shown here is derived from an EMBL/GenBank/DDBJ whole genome shotgun (WGS) entry which is preliminary data.</text>
</comment>
<evidence type="ECO:0000259" key="4">
    <source>
        <dbReference type="Pfam" id="PF00338"/>
    </source>
</evidence>
<evidence type="ECO:0000313" key="6">
    <source>
        <dbReference type="Proteomes" id="UP001237642"/>
    </source>
</evidence>
<dbReference type="GO" id="GO:0005840">
    <property type="term" value="C:ribosome"/>
    <property type="evidence" value="ECO:0007669"/>
    <property type="project" value="UniProtKB-KW"/>
</dbReference>
<gene>
    <name evidence="5" type="ORF">POM88_038027</name>
</gene>
<dbReference type="GO" id="GO:0003735">
    <property type="term" value="F:structural constituent of ribosome"/>
    <property type="evidence" value="ECO:0007669"/>
    <property type="project" value="InterPro"/>
</dbReference>
<keyword evidence="2" id="KW-0689">Ribosomal protein</keyword>
<dbReference type="InterPro" id="IPR036838">
    <property type="entry name" value="Ribosomal_uS10_dom_sf"/>
</dbReference>
<dbReference type="InterPro" id="IPR027486">
    <property type="entry name" value="Ribosomal_uS10_dom"/>
</dbReference>
<dbReference type="SUPFAM" id="SSF54999">
    <property type="entry name" value="Ribosomal protein S10"/>
    <property type="match status" value="1"/>
</dbReference>
<evidence type="ECO:0000256" key="2">
    <source>
        <dbReference type="ARBA" id="ARBA00022980"/>
    </source>
</evidence>
<organism evidence="5 6">
    <name type="scientific">Heracleum sosnowskyi</name>
    <dbReference type="NCBI Taxonomy" id="360622"/>
    <lineage>
        <taxon>Eukaryota</taxon>
        <taxon>Viridiplantae</taxon>
        <taxon>Streptophyta</taxon>
        <taxon>Embryophyta</taxon>
        <taxon>Tracheophyta</taxon>
        <taxon>Spermatophyta</taxon>
        <taxon>Magnoliopsida</taxon>
        <taxon>eudicotyledons</taxon>
        <taxon>Gunneridae</taxon>
        <taxon>Pentapetalae</taxon>
        <taxon>asterids</taxon>
        <taxon>campanulids</taxon>
        <taxon>Apiales</taxon>
        <taxon>Apiaceae</taxon>
        <taxon>Apioideae</taxon>
        <taxon>apioid superclade</taxon>
        <taxon>Tordylieae</taxon>
        <taxon>Tordyliinae</taxon>
        <taxon>Heracleum</taxon>
    </lineage>
</organism>
<feature type="domain" description="Small ribosomal subunit protein uS10" evidence="4">
    <location>
        <begin position="22"/>
        <end position="113"/>
    </location>
</feature>
<dbReference type="AlphaFoldDB" id="A0AAD8HTS5"/>
<dbReference type="HAMAP" id="MF_00508">
    <property type="entry name" value="Ribosomal_uS10"/>
    <property type="match status" value="1"/>
</dbReference>
<keyword evidence="6" id="KW-1185">Reference proteome</keyword>
<accession>A0AAD8HTS5</accession>
<dbReference type="Proteomes" id="UP001237642">
    <property type="component" value="Unassembled WGS sequence"/>
</dbReference>
<keyword evidence="3" id="KW-0687">Ribonucleoprotein</keyword>
<evidence type="ECO:0000256" key="1">
    <source>
        <dbReference type="ARBA" id="ARBA00007102"/>
    </source>
</evidence>
<dbReference type="EMBL" id="JAUIZM010000008">
    <property type="protein sequence ID" value="KAK1371935.1"/>
    <property type="molecule type" value="Genomic_DNA"/>
</dbReference>
<dbReference type="InterPro" id="IPR001848">
    <property type="entry name" value="Ribosomal_uS10"/>
</dbReference>
<dbReference type="Pfam" id="PF00338">
    <property type="entry name" value="Ribosomal_S10"/>
    <property type="match status" value="1"/>
</dbReference>